<evidence type="ECO:0000256" key="3">
    <source>
        <dbReference type="SAM" id="SignalP"/>
    </source>
</evidence>
<proteinExistence type="predicted"/>
<dbReference type="InterPro" id="IPR002508">
    <property type="entry name" value="MurNAc-LAA_cat"/>
</dbReference>
<dbReference type="RefSeq" id="WP_091684139.1">
    <property type="nucleotide sequence ID" value="NZ_BAABFM010000016.1"/>
</dbReference>
<dbReference type="Proteomes" id="UP000198806">
    <property type="component" value="Unassembled WGS sequence"/>
</dbReference>
<sequence>MKMKKRNILWMLFIALTLFCIPYTTVSAASNLSYYDYGTKKNVTYTDKQVKYYLDGKGIKTTAPGIIIDGTSLVSFRDVFVNSNIGAEFDYSSSNGVVTLKLNGTTIKFTVGSKTAYVNGKKTTLSIAPRKIKMKSGSYAQIFVPARFTAETLGYKYAYNSANGTVSMTSPMKLYYNGKTVAYTGTIGSVSVDGKAINLGKMPSIIINDTAMVYAYKVFGSAPISAKYNYNEKEGTVTLSKNDVTVKLTLGSKTAYVNGKAHGMDTAPLLVKNLDSGAAHVMVPGSFISSYLGYNYRWDSTLKRSVITSRKEENNNNGKPDGPELGGDDFIPEDKVFLEWNLLDEYLDDYKLIGNTANRKEIKSDEKNTANIYSIIKDSQSTATTETYSIMSTTPFGNVTSNLNDQTLTLHVSNASTNNTSYDLKGTYVGNASSAYNYTDISTDVILNLNQKNMDYFLSLSEDKCTLKVTFFKNYLFKVTAGIKDGYDYITLTGLSKLDVQLIENNYQFILQIANVNNGIGNQSFVNETAESLHSLRNVDSLTIDSNTAQIVIEKSEDATYEVTETDNEYTISFKEKRPETVPSNVSIIQFKMPENVLFSEITHEDRYYNNKFSIYVPGDQRSFYANTFYGYQDGRIKNISLNYDSKNDVTEIIVNTTKLQGYKLKENKGYINVTVGDPKDIYKNIVVLDAGHGGTDPGAVRKLNGKTINEKDVNFSIIYDYCKKIFDAPESEIKAYYSRYNDTKVDLYERAAFAKKVGADLFISLHMNANTKTTVRGTEIYYSDANNSMSKMGLNSQKFASIFLDNLPSAVGTQKRSIFAKQYVVTKYNTVPAILIELGFMSNTSDLTLMTKSSFRESTAEAIYDILQMVFTTYPTGR</sequence>
<feature type="signal peptide" evidence="3">
    <location>
        <begin position="1"/>
        <end position="28"/>
    </location>
</feature>
<dbReference type="PANTHER" id="PTHR30404:SF0">
    <property type="entry name" value="N-ACETYLMURAMOYL-L-ALANINE AMIDASE AMIC"/>
    <property type="match status" value="1"/>
</dbReference>
<dbReference type="Pfam" id="PF07833">
    <property type="entry name" value="Cu_amine_oxidN1"/>
    <property type="match status" value="2"/>
</dbReference>
<dbReference type="EMBL" id="FOWD01000003">
    <property type="protein sequence ID" value="SFN85257.1"/>
    <property type="molecule type" value="Genomic_DNA"/>
</dbReference>
<dbReference type="CDD" id="cd02696">
    <property type="entry name" value="MurNAc-LAA"/>
    <property type="match status" value="1"/>
</dbReference>
<feature type="domain" description="MurNAc-LAA" evidence="4">
    <location>
        <begin position="752"/>
        <end position="869"/>
    </location>
</feature>
<accession>A0A1I5CEA6</accession>
<dbReference type="OrthoDB" id="9806267at2"/>
<keyword evidence="3" id="KW-0732">Signal</keyword>
<gene>
    <name evidence="5" type="ORF">SAMN04489757_1038</name>
</gene>
<dbReference type="InterPro" id="IPR012854">
    <property type="entry name" value="Cu_amine_oxidase-like_N"/>
</dbReference>
<dbReference type="GO" id="GO:0008745">
    <property type="term" value="F:N-acetylmuramoyl-L-alanine amidase activity"/>
    <property type="evidence" value="ECO:0007669"/>
    <property type="project" value="InterPro"/>
</dbReference>
<evidence type="ECO:0000313" key="5">
    <source>
        <dbReference type="EMBL" id="SFN85257.1"/>
    </source>
</evidence>
<name>A0A1I5CEA6_9FIRM</name>
<evidence type="ECO:0000313" key="6">
    <source>
        <dbReference type="Proteomes" id="UP000198806"/>
    </source>
</evidence>
<dbReference type="GO" id="GO:0009253">
    <property type="term" value="P:peptidoglycan catabolic process"/>
    <property type="evidence" value="ECO:0007669"/>
    <property type="project" value="InterPro"/>
</dbReference>
<dbReference type="GO" id="GO:0030288">
    <property type="term" value="C:outer membrane-bounded periplasmic space"/>
    <property type="evidence" value="ECO:0007669"/>
    <property type="project" value="TreeGrafter"/>
</dbReference>
<evidence type="ECO:0000259" key="4">
    <source>
        <dbReference type="SMART" id="SM00646"/>
    </source>
</evidence>
<dbReference type="SUPFAM" id="SSF55383">
    <property type="entry name" value="Copper amine oxidase, domain N"/>
    <property type="match status" value="2"/>
</dbReference>
<evidence type="ECO:0000256" key="2">
    <source>
        <dbReference type="SAM" id="MobiDB-lite"/>
    </source>
</evidence>
<dbReference type="SMART" id="SM00646">
    <property type="entry name" value="Ami_3"/>
    <property type="match status" value="1"/>
</dbReference>
<dbReference type="Gene3D" id="3.30.457.10">
    <property type="entry name" value="Copper amine oxidase-like, N-terminal domain"/>
    <property type="match status" value="2"/>
</dbReference>
<evidence type="ECO:0000256" key="1">
    <source>
        <dbReference type="ARBA" id="ARBA00022801"/>
    </source>
</evidence>
<keyword evidence="1" id="KW-0378">Hydrolase</keyword>
<organism evidence="5 6">
    <name type="scientific">Anaerocolumna aminovalerica</name>
    <dbReference type="NCBI Taxonomy" id="1527"/>
    <lineage>
        <taxon>Bacteria</taxon>
        <taxon>Bacillati</taxon>
        <taxon>Bacillota</taxon>
        <taxon>Clostridia</taxon>
        <taxon>Lachnospirales</taxon>
        <taxon>Lachnospiraceae</taxon>
        <taxon>Anaerocolumna</taxon>
    </lineage>
</organism>
<dbReference type="InterPro" id="IPR050695">
    <property type="entry name" value="N-acetylmuramoyl_amidase_3"/>
</dbReference>
<feature type="chain" id="PRO_5011527345" evidence="3">
    <location>
        <begin position="29"/>
        <end position="879"/>
    </location>
</feature>
<keyword evidence="6" id="KW-1185">Reference proteome</keyword>
<dbReference type="STRING" id="1527.SAMN04489757_1038"/>
<dbReference type="InterPro" id="IPR036582">
    <property type="entry name" value="Mao_N_sf"/>
</dbReference>
<dbReference type="PANTHER" id="PTHR30404">
    <property type="entry name" value="N-ACETYLMURAMOYL-L-ALANINE AMIDASE"/>
    <property type="match status" value="1"/>
</dbReference>
<dbReference type="SUPFAM" id="SSF53187">
    <property type="entry name" value="Zn-dependent exopeptidases"/>
    <property type="match status" value="1"/>
</dbReference>
<feature type="region of interest" description="Disordered" evidence="2">
    <location>
        <begin position="309"/>
        <end position="328"/>
    </location>
</feature>
<protein>
    <submittedName>
        <fullName evidence="5">N-acetylmuramoyl-L-alanine amidase</fullName>
    </submittedName>
</protein>
<dbReference type="Pfam" id="PF01520">
    <property type="entry name" value="Amidase_3"/>
    <property type="match status" value="1"/>
</dbReference>
<dbReference type="Gene3D" id="3.40.630.40">
    <property type="entry name" value="Zn-dependent exopeptidases"/>
    <property type="match status" value="1"/>
</dbReference>
<reference evidence="5 6" key="1">
    <citation type="submission" date="2016-10" db="EMBL/GenBank/DDBJ databases">
        <authorList>
            <person name="de Groot N.N."/>
        </authorList>
    </citation>
    <scope>NUCLEOTIDE SEQUENCE [LARGE SCALE GENOMIC DNA]</scope>
    <source>
        <strain evidence="5 6">DSM 1283</strain>
    </source>
</reference>
<dbReference type="AlphaFoldDB" id="A0A1I5CEA6"/>